<dbReference type="Proteomes" id="UP000887566">
    <property type="component" value="Unplaced"/>
</dbReference>
<dbReference type="AlphaFoldDB" id="A0A914W3H4"/>
<sequence length="284" mass="32399">MNRVFRLGVVESLDAPYHYPCFIEPSNSTEPCKPGISGEIWTLIAQRMNWTLEFVKADAYGGYEPDEKGNFSGILGMIQNGSIDGTLSFQSLRPARYAYFKYTEVAQTYESGLIIGENIEAKSEIQVQVFEWSIVGLIVGSLLVIYIYQQFILNCLTPSSSFFHNWINVDPILLRFYRLRCSLPNAVLAIAFTLINILYFAEFRSQVMFARLQTSDERFDDFFADKSRKVIVWSAISLTEQHRTTIFGPQATQTDVLSRIVEMPSVENISEILCKNSNVAYYTE</sequence>
<keyword evidence="2" id="KW-1185">Reference proteome</keyword>
<keyword evidence="1" id="KW-0472">Membrane</keyword>
<dbReference type="InterPro" id="IPR040128">
    <property type="entry name" value="T25E4.2-like"/>
</dbReference>
<keyword evidence="1" id="KW-1133">Transmembrane helix</keyword>
<reference evidence="3" key="1">
    <citation type="submission" date="2022-11" db="UniProtKB">
        <authorList>
            <consortium name="WormBaseParasite"/>
        </authorList>
    </citation>
    <scope>IDENTIFICATION</scope>
</reference>
<protein>
    <submittedName>
        <fullName evidence="3">Solute-binding protein family 3/N-terminal domain-containing protein</fullName>
    </submittedName>
</protein>
<dbReference type="Gene3D" id="3.40.190.10">
    <property type="entry name" value="Periplasmic binding protein-like II"/>
    <property type="match status" value="1"/>
</dbReference>
<evidence type="ECO:0000313" key="2">
    <source>
        <dbReference type="Proteomes" id="UP000887566"/>
    </source>
</evidence>
<feature type="transmembrane region" description="Helical" evidence="1">
    <location>
        <begin position="129"/>
        <end position="148"/>
    </location>
</feature>
<keyword evidence="1" id="KW-0812">Transmembrane</keyword>
<feature type="transmembrane region" description="Helical" evidence="1">
    <location>
        <begin position="183"/>
        <end position="201"/>
    </location>
</feature>
<proteinExistence type="predicted"/>
<accession>A0A914W3H4</accession>
<organism evidence="2 3">
    <name type="scientific">Plectus sambesii</name>
    <dbReference type="NCBI Taxonomy" id="2011161"/>
    <lineage>
        <taxon>Eukaryota</taxon>
        <taxon>Metazoa</taxon>
        <taxon>Ecdysozoa</taxon>
        <taxon>Nematoda</taxon>
        <taxon>Chromadorea</taxon>
        <taxon>Plectida</taxon>
        <taxon>Plectina</taxon>
        <taxon>Plectoidea</taxon>
        <taxon>Plectidae</taxon>
        <taxon>Plectus</taxon>
    </lineage>
</organism>
<dbReference type="PANTHER" id="PTHR22714:SF7">
    <property type="entry name" value="SOLUTE-BINDING PROTEIN FAMILY 3_N-TERMINAL DOMAIN-CONTAINING PROTEIN"/>
    <property type="match status" value="1"/>
</dbReference>
<dbReference type="PANTHER" id="PTHR22714">
    <property type="entry name" value="PROTEIN CBG02446-RELATED"/>
    <property type="match status" value="1"/>
</dbReference>
<evidence type="ECO:0000256" key="1">
    <source>
        <dbReference type="SAM" id="Phobius"/>
    </source>
</evidence>
<name>A0A914W3H4_9BILA</name>
<dbReference type="WBParaSite" id="PSAMB.scaffold3148size19467.g20473.t1">
    <property type="protein sequence ID" value="PSAMB.scaffold3148size19467.g20473.t1"/>
    <property type="gene ID" value="PSAMB.scaffold3148size19467.g20473"/>
</dbReference>
<evidence type="ECO:0000313" key="3">
    <source>
        <dbReference type="WBParaSite" id="PSAMB.scaffold3148size19467.g20473.t1"/>
    </source>
</evidence>
<dbReference type="SUPFAM" id="SSF53850">
    <property type="entry name" value="Periplasmic binding protein-like II"/>
    <property type="match status" value="1"/>
</dbReference>